<reference evidence="2 3" key="1">
    <citation type="submission" date="2019-06" db="EMBL/GenBank/DDBJ databases">
        <title>Sequencing the genomes of 1000 actinobacteria strains.</title>
        <authorList>
            <person name="Klenk H.-P."/>
        </authorList>
    </citation>
    <scope>NUCLEOTIDE SEQUENCE [LARGE SCALE GENOMIC DNA]</scope>
    <source>
        <strain evidence="2 3">DSM 45456</strain>
    </source>
</reference>
<evidence type="ECO:0000313" key="3">
    <source>
        <dbReference type="Proteomes" id="UP000316628"/>
    </source>
</evidence>
<dbReference type="Proteomes" id="UP000316628">
    <property type="component" value="Unassembled WGS sequence"/>
</dbReference>
<sequence length="72" mass="8042">MVGKSWDDRSGTDSHGLLADLDPTHRHLVVERLDLEPAGQPYPQVHLDRRNPARTNAWSSASTTLITTNLPR</sequence>
<evidence type="ECO:0000313" key="2">
    <source>
        <dbReference type="EMBL" id="TQM79052.1"/>
    </source>
</evidence>
<dbReference type="RefSeq" id="WP_141976072.1">
    <property type="nucleotide sequence ID" value="NZ_VFPP01000001.1"/>
</dbReference>
<organism evidence="2 3">
    <name type="scientific">Saccharothrix saharensis</name>
    <dbReference type="NCBI Taxonomy" id="571190"/>
    <lineage>
        <taxon>Bacteria</taxon>
        <taxon>Bacillati</taxon>
        <taxon>Actinomycetota</taxon>
        <taxon>Actinomycetes</taxon>
        <taxon>Pseudonocardiales</taxon>
        <taxon>Pseudonocardiaceae</taxon>
        <taxon>Saccharothrix</taxon>
    </lineage>
</organism>
<feature type="compositionally biased region" description="Polar residues" evidence="1">
    <location>
        <begin position="53"/>
        <end position="72"/>
    </location>
</feature>
<feature type="compositionally biased region" description="Basic and acidic residues" evidence="1">
    <location>
        <begin position="1"/>
        <end position="12"/>
    </location>
</feature>
<dbReference type="EMBL" id="VFPP01000001">
    <property type="protein sequence ID" value="TQM79052.1"/>
    <property type="molecule type" value="Genomic_DNA"/>
</dbReference>
<keyword evidence="3" id="KW-1185">Reference proteome</keyword>
<evidence type="ECO:0000256" key="1">
    <source>
        <dbReference type="SAM" id="MobiDB-lite"/>
    </source>
</evidence>
<gene>
    <name evidence="2" type="ORF">FHX81_1344</name>
</gene>
<dbReference type="AlphaFoldDB" id="A0A543J8B4"/>
<comment type="caution">
    <text evidence="2">The sequence shown here is derived from an EMBL/GenBank/DDBJ whole genome shotgun (WGS) entry which is preliminary data.</text>
</comment>
<protein>
    <submittedName>
        <fullName evidence="2">Uncharacterized protein</fullName>
    </submittedName>
</protein>
<feature type="region of interest" description="Disordered" evidence="1">
    <location>
        <begin position="1"/>
        <end position="23"/>
    </location>
</feature>
<accession>A0A543J8B4</accession>
<proteinExistence type="predicted"/>
<name>A0A543J8B4_9PSEU</name>
<dbReference type="OrthoDB" id="3829914at2"/>
<feature type="region of interest" description="Disordered" evidence="1">
    <location>
        <begin position="37"/>
        <end position="72"/>
    </location>
</feature>